<evidence type="ECO:0000256" key="5">
    <source>
        <dbReference type="ARBA" id="ARBA00023163"/>
    </source>
</evidence>
<dbReference type="SUPFAM" id="SSF88659">
    <property type="entry name" value="Sigma3 and sigma4 domains of RNA polymerase sigma factors"/>
    <property type="match status" value="1"/>
</dbReference>
<dbReference type="PANTHER" id="PTHR43133:SF8">
    <property type="entry name" value="RNA POLYMERASE SIGMA FACTOR HI_1459-RELATED"/>
    <property type="match status" value="1"/>
</dbReference>
<dbReference type="Gene3D" id="1.10.10.10">
    <property type="entry name" value="Winged helix-like DNA-binding domain superfamily/Winged helix DNA-binding domain"/>
    <property type="match status" value="1"/>
</dbReference>
<evidence type="ECO:0000313" key="8">
    <source>
        <dbReference type="EMBL" id="MBB5059110.1"/>
    </source>
</evidence>
<dbReference type="Gene3D" id="1.10.1740.10">
    <property type="match status" value="1"/>
</dbReference>
<dbReference type="InterPro" id="IPR039425">
    <property type="entry name" value="RNA_pol_sigma-70-like"/>
</dbReference>
<evidence type="ECO:0000313" key="9">
    <source>
        <dbReference type="Proteomes" id="UP000540989"/>
    </source>
</evidence>
<dbReference type="EMBL" id="JACHIP010000005">
    <property type="protein sequence ID" value="MBB5059110.1"/>
    <property type="molecule type" value="Genomic_DNA"/>
</dbReference>
<evidence type="ECO:0000256" key="7">
    <source>
        <dbReference type="SAM" id="MobiDB-lite"/>
    </source>
</evidence>
<gene>
    <name evidence="8" type="ORF">HDF16_003833</name>
</gene>
<keyword evidence="9" id="KW-1185">Reference proteome</keyword>
<sequence length="206" mass="23809">MHPSLPLTSLLQALDPDSERAAHLYRSLQKRIARFFQINNASDPESLADEVIDRLAERLGSTQPGDIGSPQAFALGIARNVLREDQRKQRREERTATEWAAFTLANKGHDEELLHDLDQCMAQMRDDQRLLLRTYYQWSGREKIEHHRRISEQLGLTLNALRNRLMRARTELDKCIQRRRSDVLGSDSTKGQEVRQAGNRSPNRSR</sequence>
<evidence type="ECO:0000256" key="3">
    <source>
        <dbReference type="ARBA" id="ARBA00023082"/>
    </source>
</evidence>
<evidence type="ECO:0000256" key="2">
    <source>
        <dbReference type="ARBA" id="ARBA00023015"/>
    </source>
</evidence>
<proteinExistence type="inferred from homology"/>
<comment type="caution">
    <text evidence="8">The sequence shown here is derived from an EMBL/GenBank/DDBJ whole genome shotgun (WGS) entry which is preliminary data.</text>
</comment>
<evidence type="ECO:0000256" key="4">
    <source>
        <dbReference type="ARBA" id="ARBA00023125"/>
    </source>
</evidence>
<dbReference type="GO" id="GO:0016987">
    <property type="term" value="F:sigma factor activity"/>
    <property type="evidence" value="ECO:0007669"/>
    <property type="project" value="UniProtKB-KW"/>
</dbReference>
<evidence type="ECO:0000256" key="6">
    <source>
        <dbReference type="SAM" id="Coils"/>
    </source>
</evidence>
<reference evidence="8 9" key="1">
    <citation type="submission" date="2020-08" db="EMBL/GenBank/DDBJ databases">
        <title>Genomic Encyclopedia of Type Strains, Phase IV (KMG-V): Genome sequencing to study the core and pangenomes of soil and plant-associated prokaryotes.</title>
        <authorList>
            <person name="Whitman W."/>
        </authorList>
    </citation>
    <scope>NUCLEOTIDE SEQUENCE [LARGE SCALE GENOMIC DNA]</scope>
    <source>
        <strain evidence="8 9">M8UP14</strain>
    </source>
</reference>
<evidence type="ECO:0000256" key="1">
    <source>
        <dbReference type="ARBA" id="ARBA00010641"/>
    </source>
</evidence>
<comment type="similarity">
    <text evidence="1">Belongs to the sigma-70 factor family. ECF subfamily.</text>
</comment>
<feature type="coiled-coil region" evidence="6">
    <location>
        <begin position="151"/>
        <end position="178"/>
    </location>
</feature>
<keyword evidence="2" id="KW-0805">Transcription regulation</keyword>
<dbReference type="InterPro" id="IPR036388">
    <property type="entry name" value="WH-like_DNA-bd_sf"/>
</dbReference>
<keyword evidence="4" id="KW-0238">DNA-binding</keyword>
<dbReference type="RefSeq" id="WP_184219990.1">
    <property type="nucleotide sequence ID" value="NZ_JACHIP010000005.1"/>
</dbReference>
<keyword evidence="5" id="KW-0804">Transcription</keyword>
<dbReference type="GO" id="GO:0006352">
    <property type="term" value="P:DNA-templated transcription initiation"/>
    <property type="evidence" value="ECO:0007669"/>
    <property type="project" value="InterPro"/>
</dbReference>
<dbReference type="PANTHER" id="PTHR43133">
    <property type="entry name" value="RNA POLYMERASE ECF-TYPE SIGMA FACTO"/>
    <property type="match status" value="1"/>
</dbReference>
<name>A0A7W7ZFQ8_9BACT</name>
<keyword evidence="6" id="KW-0175">Coiled coil</keyword>
<keyword evidence="3" id="KW-0731">Sigma factor</keyword>
<accession>A0A7W7ZFQ8</accession>
<dbReference type="Proteomes" id="UP000540989">
    <property type="component" value="Unassembled WGS sequence"/>
</dbReference>
<protein>
    <submittedName>
        <fullName evidence="8">RNA polymerase sigma factor (Sigma-70 family)</fullName>
    </submittedName>
</protein>
<dbReference type="AlphaFoldDB" id="A0A7W7ZFQ8"/>
<dbReference type="GO" id="GO:0003677">
    <property type="term" value="F:DNA binding"/>
    <property type="evidence" value="ECO:0007669"/>
    <property type="project" value="UniProtKB-KW"/>
</dbReference>
<organism evidence="8 9">
    <name type="scientific">Granulicella aggregans</name>
    <dbReference type="NCBI Taxonomy" id="474949"/>
    <lineage>
        <taxon>Bacteria</taxon>
        <taxon>Pseudomonadati</taxon>
        <taxon>Acidobacteriota</taxon>
        <taxon>Terriglobia</taxon>
        <taxon>Terriglobales</taxon>
        <taxon>Acidobacteriaceae</taxon>
        <taxon>Granulicella</taxon>
    </lineage>
</organism>
<feature type="region of interest" description="Disordered" evidence="7">
    <location>
        <begin position="182"/>
        <end position="206"/>
    </location>
</feature>
<dbReference type="InterPro" id="IPR013324">
    <property type="entry name" value="RNA_pol_sigma_r3/r4-like"/>
</dbReference>
<dbReference type="InterPro" id="IPR013325">
    <property type="entry name" value="RNA_pol_sigma_r2"/>
</dbReference>
<dbReference type="SUPFAM" id="SSF88946">
    <property type="entry name" value="Sigma2 domain of RNA polymerase sigma factors"/>
    <property type="match status" value="1"/>
</dbReference>